<dbReference type="InterPro" id="IPR027463">
    <property type="entry name" value="AcrB_DN_DC_subdom"/>
</dbReference>
<dbReference type="Proteomes" id="UP000192343">
    <property type="component" value="Unassembled WGS sequence"/>
</dbReference>
<keyword evidence="1" id="KW-1133">Transmembrane helix</keyword>
<proteinExistence type="predicted"/>
<dbReference type="Pfam" id="PF00873">
    <property type="entry name" value="ACR_tran"/>
    <property type="match status" value="1"/>
</dbReference>
<feature type="transmembrane region" description="Helical" evidence="1">
    <location>
        <begin position="988"/>
        <end position="1014"/>
    </location>
</feature>
<keyword evidence="1" id="KW-0812">Transmembrane</keyword>
<dbReference type="GO" id="GO:0042910">
    <property type="term" value="F:xenobiotic transmembrane transporter activity"/>
    <property type="evidence" value="ECO:0007669"/>
    <property type="project" value="TreeGrafter"/>
</dbReference>
<dbReference type="RefSeq" id="WP_083051853.1">
    <property type="nucleotide sequence ID" value="NZ_MWQY01000017.1"/>
</dbReference>
<evidence type="ECO:0000313" key="3">
    <source>
        <dbReference type="Proteomes" id="UP000192343"/>
    </source>
</evidence>
<dbReference type="OrthoDB" id="366306at2"/>
<organism evidence="2 3">
    <name type="scientific">Marispirochaeta aestuarii</name>
    <dbReference type="NCBI Taxonomy" id="1963862"/>
    <lineage>
        <taxon>Bacteria</taxon>
        <taxon>Pseudomonadati</taxon>
        <taxon>Spirochaetota</taxon>
        <taxon>Spirochaetia</taxon>
        <taxon>Spirochaetales</taxon>
        <taxon>Spirochaetaceae</taxon>
        <taxon>Marispirochaeta</taxon>
    </lineage>
</organism>
<feature type="transmembrane region" description="Helical" evidence="1">
    <location>
        <begin position="957"/>
        <end position="976"/>
    </location>
</feature>
<feature type="transmembrane region" description="Helical" evidence="1">
    <location>
        <begin position="427"/>
        <end position="447"/>
    </location>
</feature>
<dbReference type="PANTHER" id="PTHR32063">
    <property type="match status" value="1"/>
</dbReference>
<feature type="transmembrane region" description="Helical" evidence="1">
    <location>
        <begin position="327"/>
        <end position="349"/>
    </location>
</feature>
<accession>A0A1Y1RV39</accession>
<dbReference type="Gene3D" id="3.30.70.1440">
    <property type="entry name" value="Multidrug efflux transporter AcrB pore domain"/>
    <property type="match status" value="1"/>
</dbReference>
<dbReference type="Gene3D" id="3.30.70.1430">
    <property type="entry name" value="Multidrug efflux transporter AcrB pore domain"/>
    <property type="match status" value="2"/>
</dbReference>
<dbReference type="PRINTS" id="PR00702">
    <property type="entry name" value="ACRIFLAVINRP"/>
</dbReference>
<gene>
    <name evidence="2" type="ORF">B4O97_14385</name>
</gene>
<dbReference type="PANTHER" id="PTHR32063:SF33">
    <property type="entry name" value="RND SUPERFAMILY EFFLUX PUMP PERMEASE COMPONENT"/>
    <property type="match status" value="1"/>
</dbReference>
<dbReference type="Gene3D" id="1.20.1640.10">
    <property type="entry name" value="Multidrug efflux transporter AcrB transmembrane domain"/>
    <property type="match status" value="2"/>
</dbReference>
<dbReference type="SUPFAM" id="SSF82693">
    <property type="entry name" value="Multidrug efflux transporter AcrB pore domain, PN1, PN2, PC1 and PC2 subdomains"/>
    <property type="match status" value="1"/>
</dbReference>
<keyword evidence="3" id="KW-1185">Reference proteome</keyword>
<dbReference type="InterPro" id="IPR001036">
    <property type="entry name" value="Acrflvin-R"/>
</dbReference>
<feature type="transmembrane region" description="Helical" evidence="1">
    <location>
        <begin position="859"/>
        <end position="878"/>
    </location>
</feature>
<feature type="transmembrane region" description="Helical" evidence="1">
    <location>
        <begin position="885"/>
        <end position="905"/>
    </location>
</feature>
<keyword evidence="1" id="KW-0472">Membrane</keyword>
<comment type="caution">
    <text evidence="2">The sequence shown here is derived from an EMBL/GenBank/DDBJ whole genome shotgun (WGS) entry which is preliminary data.</text>
</comment>
<evidence type="ECO:0000313" key="2">
    <source>
        <dbReference type="EMBL" id="ORC33848.1"/>
    </source>
</evidence>
<feature type="transmembrane region" description="Helical" evidence="1">
    <location>
        <begin position="385"/>
        <end position="407"/>
    </location>
</feature>
<dbReference type="EMBL" id="MWQY01000017">
    <property type="protein sequence ID" value="ORC33848.1"/>
    <property type="molecule type" value="Genomic_DNA"/>
</dbReference>
<evidence type="ECO:0000256" key="1">
    <source>
        <dbReference type="SAM" id="Phobius"/>
    </source>
</evidence>
<feature type="transmembrane region" description="Helical" evidence="1">
    <location>
        <begin position="459"/>
        <end position="480"/>
    </location>
</feature>
<protein>
    <recommendedName>
        <fullName evidence="4">Efflux RND transporter permease subunit</fullName>
    </recommendedName>
</protein>
<dbReference type="STRING" id="1963862.B4O97_14385"/>
<dbReference type="GO" id="GO:0005886">
    <property type="term" value="C:plasma membrane"/>
    <property type="evidence" value="ECO:0007669"/>
    <property type="project" value="TreeGrafter"/>
</dbReference>
<dbReference type="SUPFAM" id="SSF82714">
    <property type="entry name" value="Multidrug efflux transporter AcrB TolC docking domain, DN and DC subdomains"/>
    <property type="match status" value="2"/>
</dbReference>
<sequence>MKRFISYFIDNRHLTNWLMILIFASGTFGLLNLQKRIWPKIEFDYISIHITWSGASALEIEENIVRPLEEGLLGLEGIVNISATSRDNSAWFGLETSPWYPMDTLMEKVRSTVETLPDYPEEAERPVIVHETEWNRVMLLFMYGTDDLRALEQAAEEFREELIRSGQVTQILTWGFPSEQIIIEVKPRGLERFSISLDEIDTAVRASSLDLTAGSVLTTDEQIQIRTYEKKTSIPELEKIVVKVSGGRAVRIGDVCTIRRGRAENAVHTRMNGEPAIGFHIMYSNTEDVIGIARLVDRQLEEYRSRYEGILSYRVAIRDVEELNERLNTLMVSGIGGLLLVLLVLGLFLNSRVSFWVAMGIPISFMGLLFLEWTMDMTINEMSLFGMIVIVGILVDDGIVIGESIYDHWKRLGKERRQAAIEGTLDVLPPVLVSLATTIAAFAPYFFIYGDMGKYVRQIGIVVVVSLTFSIIEAVILLPAHLSHSRALTEEARRSNRVRRSLERAQDVLINRIYAPFLDFALQNRALILSVAAGAILISVGAVAGNHIKAAFFPELVSPYVYAEIEFPAGTNAEVVNRIGREFEGRAREFGREWAQSDPDHENAILDYLCWGDSSHLVLYLLLIGNDERDYSVNEFANAFARALPDIPETESVIIGKDTFFGGDPISFRFLGKEEGQLEKAAELFKKALREIEGVKDIRDDMPLGQKEFLIHLNRRGQALGLHTSSVANQVRMGFYGSELFEVREGRRSIPVVLRLPLSERNSIGRIEDFPIHTPGGGIVPFREIADFQLRQGIQQIRRENGYRSIRVMAGIDSNIADLNTVLKEINEDILPRVLAQVDGVSLSKAGQAELVNRMMKSMLFSMAMALLIMFTLLLFQMKTWSEPLLVLSLIPLGFLGALYGHMIMGVEVSFISFLGSVALAGIIVNDSVVLIDCFNKKLNSGMPRVAAIREAALQRFRPIIMTTITTAVGLSPLIFQKSVGGQMLVPIGISIAYGLIFGTFITLAILPVVLTMIGKKS</sequence>
<feature type="transmembrane region" description="Helical" evidence="1">
    <location>
        <begin position="14"/>
        <end position="33"/>
    </location>
</feature>
<dbReference type="Gene3D" id="3.30.70.1320">
    <property type="entry name" value="Multidrug efflux transporter AcrB pore domain like"/>
    <property type="match status" value="1"/>
</dbReference>
<dbReference type="AlphaFoldDB" id="A0A1Y1RV39"/>
<reference evidence="2 3" key="1">
    <citation type="submission" date="2017-03" db="EMBL/GenBank/DDBJ databases">
        <title>Draft Genome sequence of Marispirochaeta sp. strain JC444.</title>
        <authorList>
            <person name="Shivani Y."/>
            <person name="Subhash Y."/>
            <person name="Sasikala C."/>
            <person name="Ramana C."/>
        </authorList>
    </citation>
    <scope>NUCLEOTIDE SEQUENCE [LARGE SCALE GENOMIC DNA]</scope>
    <source>
        <strain evidence="2 3">JC444</strain>
    </source>
</reference>
<feature type="transmembrane region" description="Helical" evidence="1">
    <location>
        <begin position="355"/>
        <end position="373"/>
    </location>
</feature>
<dbReference type="Gene3D" id="3.30.2090.10">
    <property type="entry name" value="Multidrug efflux transporter AcrB TolC docking domain, DN and DC subdomains"/>
    <property type="match status" value="2"/>
</dbReference>
<feature type="transmembrane region" description="Helical" evidence="1">
    <location>
        <begin position="911"/>
        <end position="936"/>
    </location>
</feature>
<evidence type="ECO:0008006" key="4">
    <source>
        <dbReference type="Google" id="ProtNLM"/>
    </source>
</evidence>
<dbReference type="SUPFAM" id="SSF82866">
    <property type="entry name" value="Multidrug efflux transporter AcrB transmembrane domain"/>
    <property type="match status" value="2"/>
</dbReference>
<name>A0A1Y1RV39_9SPIO</name>